<dbReference type="InterPro" id="IPR035994">
    <property type="entry name" value="Nucleoside_phosphorylase_sf"/>
</dbReference>
<name>A0A344PPF4_9RHOB</name>
<dbReference type="GO" id="GO:0003824">
    <property type="term" value="F:catalytic activity"/>
    <property type="evidence" value="ECO:0007669"/>
    <property type="project" value="InterPro"/>
</dbReference>
<feature type="compositionally biased region" description="Low complexity" evidence="1">
    <location>
        <begin position="11"/>
        <end position="31"/>
    </location>
</feature>
<dbReference type="AlphaFoldDB" id="A0A344PPF4"/>
<proteinExistence type="predicted"/>
<dbReference type="OrthoDB" id="6677713at2"/>
<dbReference type="Pfam" id="PF01048">
    <property type="entry name" value="PNP_UDP_1"/>
    <property type="match status" value="1"/>
</dbReference>
<sequence>MAPAGSQQPVAPEAGAPAPTAAEPTSAGAPAQVPARPAPDPTPRIAIVSAFAPEWPLLKSAITDPAEVRINGTTFVTGTLGGKPVVLFLSGVSMVNAAMTMQLALDQFAIRAIAFSGIAGGVDPALHIGDVVVADRWGQYLEAVFARETEGKFAIPGWMPPAEFGNYGMIFPNAVEVASNRTAEPQRQFWFAADPALLEVARKVSDKGLLAACDAEKQCLSHPPQVVVGGSGVSGAAFVDNKAFREWVFATFTARVLDMESAAVAHVAYANEVPFIAFRSLSDLAGGGEGENEMKTFMALAAANSAAVVEAFVAELPALTP</sequence>
<dbReference type="GO" id="GO:0009116">
    <property type="term" value="P:nucleoside metabolic process"/>
    <property type="evidence" value="ECO:0007669"/>
    <property type="project" value="InterPro"/>
</dbReference>
<dbReference type="PANTHER" id="PTHR21234:SF42">
    <property type="entry name" value="PHOSPHORYLASE SUPERFAMILY PROTEIN"/>
    <property type="match status" value="1"/>
</dbReference>
<evidence type="ECO:0000313" key="3">
    <source>
        <dbReference type="EMBL" id="AXC51259.1"/>
    </source>
</evidence>
<dbReference type="PANTHER" id="PTHR21234">
    <property type="entry name" value="PURINE NUCLEOSIDE PHOSPHORYLASE"/>
    <property type="match status" value="1"/>
</dbReference>
<dbReference type="SUPFAM" id="SSF53167">
    <property type="entry name" value="Purine and uridine phosphorylases"/>
    <property type="match status" value="1"/>
</dbReference>
<feature type="domain" description="Nucleoside phosphorylase" evidence="2">
    <location>
        <begin position="44"/>
        <end position="314"/>
    </location>
</feature>
<dbReference type="EMBL" id="CP030918">
    <property type="protein sequence ID" value="AXC51259.1"/>
    <property type="molecule type" value="Genomic_DNA"/>
</dbReference>
<gene>
    <name evidence="3" type="ORF">DRW48_12245</name>
</gene>
<dbReference type="Gene3D" id="3.40.50.1580">
    <property type="entry name" value="Nucleoside phosphorylase domain"/>
    <property type="match status" value="1"/>
</dbReference>
<protein>
    <submittedName>
        <fullName evidence="3">Phosphorylase</fullName>
    </submittedName>
</protein>
<accession>A0A344PPF4</accession>
<evidence type="ECO:0000313" key="4">
    <source>
        <dbReference type="Proteomes" id="UP000252023"/>
    </source>
</evidence>
<reference evidence="4" key="1">
    <citation type="submission" date="2018-07" db="EMBL/GenBank/DDBJ databases">
        <title>Genome sequencing of Paracoccus sp. SC2-6.</title>
        <authorList>
            <person name="Heo J."/>
            <person name="Kim S.-J."/>
            <person name="Kwon S.-W."/>
        </authorList>
    </citation>
    <scope>NUCLEOTIDE SEQUENCE [LARGE SCALE GENOMIC DNA]</scope>
    <source>
        <strain evidence="4">SC2-6</strain>
    </source>
</reference>
<feature type="region of interest" description="Disordered" evidence="1">
    <location>
        <begin position="1"/>
        <end position="39"/>
    </location>
</feature>
<evidence type="ECO:0000256" key="1">
    <source>
        <dbReference type="SAM" id="MobiDB-lite"/>
    </source>
</evidence>
<organism evidence="3 4">
    <name type="scientific">Paracoccus suum</name>
    <dbReference type="NCBI Taxonomy" id="2259340"/>
    <lineage>
        <taxon>Bacteria</taxon>
        <taxon>Pseudomonadati</taxon>
        <taxon>Pseudomonadota</taxon>
        <taxon>Alphaproteobacteria</taxon>
        <taxon>Rhodobacterales</taxon>
        <taxon>Paracoccaceae</taxon>
        <taxon>Paracoccus</taxon>
    </lineage>
</organism>
<dbReference type="InterPro" id="IPR000845">
    <property type="entry name" value="Nucleoside_phosphorylase_d"/>
</dbReference>
<dbReference type="KEGG" id="pars:DRW48_12245"/>
<dbReference type="Proteomes" id="UP000252023">
    <property type="component" value="Chromosome"/>
</dbReference>
<evidence type="ECO:0000259" key="2">
    <source>
        <dbReference type="Pfam" id="PF01048"/>
    </source>
</evidence>
<keyword evidence="4" id="KW-1185">Reference proteome</keyword>
<dbReference type="CDD" id="cd09008">
    <property type="entry name" value="MTAN"/>
    <property type="match status" value="1"/>
</dbReference>